<dbReference type="PROSITE" id="PS51710">
    <property type="entry name" value="G_OBG"/>
    <property type="match status" value="1"/>
</dbReference>
<dbReference type="InterPro" id="IPR036726">
    <property type="entry name" value="GTP1_OBG_dom_sf"/>
</dbReference>
<protein>
    <submittedName>
        <fullName evidence="6">11857_t:CDS:1</fullName>
    </submittedName>
</protein>
<comment type="caution">
    <text evidence="6">The sequence shown here is derived from an EMBL/GenBank/DDBJ whole genome shotgun (WGS) entry which is preliminary data.</text>
</comment>
<feature type="domain" description="OBG-type G" evidence="4">
    <location>
        <begin position="194"/>
        <end position="364"/>
    </location>
</feature>
<keyword evidence="7" id="KW-1185">Reference proteome</keyword>
<dbReference type="PANTHER" id="PTHR11702:SF31">
    <property type="entry name" value="MITOCHONDRIAL RIBOSOME-ASSOCIATED GTPASE 2"/>
    <property type="match status" value="1"/>
</dbReference>
<evidence type="ECO:0000256" key="2">
    <source>
        <dbReference type="ARBA" id="ARBA00023134"/>
    </source>
</evidence>
<feature type="domain" description="Obg" evidence="5">
    <location>
        <begin position="151"/>
        <end position="193"/>
    </location>
</feature>
<keyword evidence="1" id="KW-0547">Nucleotide-binding</keyword>
<feature type="domain" description="Obg" evidence="5">
    <location>
        <begin position="61"/>
        <end position="150"/>
    </location>
</feature>
<dbReference type="GO" id="GO:0042254">
    <property type="term" value="P:ribosome biogenesis"/>
    <property type="evidence" value="ECO:0007669"/>
    <property type="project" value="UniProtKB-UniRule"/>
</dbReference>
<dbReference type="OrthoDB" id="347018at2759"/>
<accession>A0A9N8YQZ8</accession>
<dbReference type="Gene3D" id="3.40.50.300">
    <property type="entry name" value="P-loop containing nucleotide triphosphate hydrolases"/>
    <property type="match status" value="1"/>
</dbReference>
<dbReference type="InterPro" id="IPR031167">
    <property type="entry name" value="G_OBG"/>
</dbReference>
<dbReference type="Proteomes" id="UP000789706">
    <property type="component" value="Unassembled WGS sequence"/>
</dbReference>
<dbReference type="InterPro" id="IPR027417">
    <property type="entry name" value="P-loop_NTPase"/>
</dbReference>
<evidence type="ECO:0000313" key="7">
    <source>
        <dbReference type="Proteomes" id="UP000789706"/>
    </source>
</evidence>
<dbReference type="GO" id="GO:0003924">
    <property type="term" value="F:GTPase activity"/>
    <property type="evidence" value="ECO:0007669"/>
    <property type="project" value="InterPro"/>
</dbReference>
<dbReference type="PRINTS" id="PR00326">
    <property type="entry name" value="GTP1OBG"/>
</dbReference>
<evidence type="ECO:0000256" key="1">
    <source>
        <dbReference type="ARBA" id="ARBA00022741"/>
    </source>
</evidence>
<dbReference type="Pfam" id="PF01926">
    <property type="entry name" value="MMR_HSR1"/>
    <property type="match status" value="1"/>
</dbReference>
<evidence type="ECO:0000256" key="3">
    <source>
        <dbReference type="SAM" id="MobiDB-lite"/>
    </source>
</evidence>
<dbReference type="GO" id="GO:0005525">
    <property type="term" value="F:GTP binding"/>
    <property type="evidence" value="ECO:0007669"/>
    <property type="project" value="UniProtKB-KW"/>
</dbReference>
<dbReference type="InterPro" id="IPR045086">
    <property type="entry name" value="OBG_GTPase"/>
</dbReference>
<sequence>MLLKDEIKRNILNDNRDKPILKVSAYDVGISTEEDVKTEADKEIIAGKYTVQSYKLRDKARPFIDFMHMTTTGGHGGDGCVAFLREKGRSQEPPSGGNGGRGGNVIFIASPSHSSLHSISRSITAGSGESGRGNMRHGAAGKDIILPIPLVSHGGEGGKGNPHFATNVNRSPTYASKGKPGEIRYLELEVKTIADVGLVGLPNAGKSTFLTAVSNAHPKIASYPFTTLNPYIGTVDYFDKYQITIADIPGLIKGAHKNIGLGHSFLRHVERSKVLVYVIDLVTNEPWEDWKTLINELEQYNEGLTRRPSLIVANKADVTEKAKKNLKLLETEVAYIRGEQEKDWIAKESIKIFKNYDLEDSHFKGFNPDYNPKGRDLNDYKDNENEEDNEDEFHIIPISAKYQKNIVKVTTILRQMKSLGQTDSSSFNYLDLLKSN</sequence>
<dbReference type="InterPro" id="IPR006169">
    <property type="entry name" value="GTP1_OBG_dom"/>
</dbReference>
<feature type="compositionally biased region" description="Polar residues" evidence="3">
    <location>
        <begin position="164"/>
        <end position="174"/>
    </location>
</feature>
<dbReference type="SUPFAM" id="SSF82051">
    <property type="entry name" value="Obg GTP-binding protein N-terminal domain"/>
    <property type="match status" value="1"/>
</dbReference>
<dbReference type="GO" id="GO:0005739">
    <property type="term" value="C:mitochondrion"/>
    <property type="evidence" value="ECO:0007669"/>
    <property type="project" value="TreeGrafter"/>
</dbReference>
<dbReference type="EMBL" id="CAJVPK010000067">
    <property type="protein sequence ID" value="CAG8441843.1"/>
    <property type="molecule type" value="Genomic_DNA"/>
</dbReference>
<organism evidence="6 7">
    <name type="scientific">Diversispora eburnea</name>
    <dbReference type="NCBI Taxonomy" id="1213867"/>
    <lineage>
        <taxon>Eukaryota</taxon>
        <taxon>Fungi</taxon>
        <taxon>Fungi incertae sedis</taxon>
        <taxon>Mucoromycota</taxon>
        <taxon>Glomeromycotina</taxon>
        <taxon>Glomeromycetes</taxon>
        <taxon>Diversisporales</taxon>
        <taxon>Diversisporaceae</taxon>
        <taxon>Diversispora</taxon>
    </lineage>
</organism>
<dbReference type="PANTHER" id="PTHR11702">
    <property type="entry name" value="DEVELOPMENTALLY REGULATED GTP-BINDING PROTEIN-RELATED"/>
    <property type="match status" value="1"/>
</dbReference>
<evidence type="ECO:0000313" key="6">
    <source>
        <dbReference type="EMBL" id="CAG8441843.1"/>
    </source>
</evidence>
<name>A0A9N8YQZ8_9GLOM</name>
<dbReference type="CDD" id="cd01898">
    <property type="entry name" value="Obg"/>
    <property type="match status" value="1"/>
</dbReference>
<dbReference type="AlphaFoldDB" id="A0A9N8YQZ8"/>
<reference evidence="6" key="1">
    <citation type="submission" date="2021-06" db="EMBL/GenBank/DDBJ databases">
        <authorList>
            <person name="Kallberg Y."/>
            <person name="Tangrot J."/>
            <person name="Rosling A."/>
        </authorList>
    </citation>
    <scope>NUCLEOTIDE SEQUENCE</scope>
    <source>
        <strain evidence="6">AZ414A</strain>
    </source>
</reference>
<dbReference type="Gene3D" id="2.70.210.12">
    <property type="entry name" value="GTP1/OBG domain"/>
    <property type="match status" value="2"/>
</dbReference>
<proteinExistence type="predicted"/>
<dbReference type="InterPro" id="IPR006073">
    <property type="entry name" value="GTP-bd"/>
</dbReference>
<feature type="region of interest" description="Disordered" evidence="3">
    <location>
        <begin position="156"/>
        <end position="177"/>
    </location>
</feature>
<keyword evidence="2" id="KW-0342">GTP-binding</keyword>
<dbReference type="PROSITE" id="PS51883">
    <property type="entry name" value="OBG"/>
    <property type="match status" value="2"/>
</dbReference>
<gene>
    <name evidence="6" type="ORF">DEBURN_LOCUS1501</name>
</gene>
<dbReference type="Pfam" id="PF01018">
    <property type="entry name" value="GTP1_OBG"/>
    <property type="match status" value="1"/>
</dbReference>
<evidence type="ECO:0000259" key="4">
    <source>
        <dbReference type="PROSITE" id="PS51710"/>
    </source>
</evidence>
<dbReference type="SUPFAM" id="SSF52540">
    <property type="entry name" value="P-loop containing nucleoside triphosphate hydrolases"/>
    <property type="match status" value="1"/>
</dbReference>
<evidence type="ECO:0000259" key="5">
    <source>
        <dbReference type="PROSITE" id="PS51883"/>
    </source>
</evidence>